<name>A0A8J2NVN3_9HEXA</name>
<evidence type="ECO:0000256" key="4">
    <source>
        <dbReference type="SAM" id="Phobius"/>
    </source>
</evidence>
<keyword evidence="1 4" id="KW-0812">Transmembrane</keyword>
<dbReference type="Pfam" id="PF00664">
    <property type="entry name" value="ABC_membrane"/>
    <property type="match status" value="1"/>
</dbReference>
<dbReference type="AlphaFoldDB" id="A0A8J2NVN3"/>
<proteinExistence type="predicted"/>
<feature type="transmembrane region" description="Helical" evidence="4">
    <location>
        <begin position="32"/>
        <end position="57"/>
    </location>
</feature>
<dbReference type="GO" id="GO:0005524">
    <property type="term" value="F:ATP binding"/>
    <property type="evidence" value="ECO:0007669"/>
    <property type="project" value="InterPro"/>
</dbReference>
<evidence type="ECO:0000256" key="1">
    <source>
        <dbReference type="ARBA" id="ARBA00022692"/>
    </source>
</evidence>
<accession>A0A8J2NVN3</accession>
<dbReference type="EMBL" id="CAJVCH010037728">
    <property type="protein sequence ID" value="CAG7716329.1"/>
    <property type="molecule type" value="Genomic_DNA"/>
</dbReference>
<dbReference type="GO" id="GO:0140359">
    <property type="term" value="F:ABC-type transporter activity"/>
    <property type="evidence" value="ECO:0007669"/>
    <property type="project" value="InterPro"/>
</dbReference>
<evidence type="ECO:0000256" key="3">
    <source>
        <dbReference type="ARBA" id="ARBA00023136"/>
    </source>
</evidence>
<dbReference type="InterPro" id="IPR011527">
    <property type="entry name" value="ABC1_TM_dom"/>
</dbReference>
<feature type="domain" description="ABC transmembrane type-1" evidence="5">
    <location>
        <begin position="29"/>
        <end position="91"/>
    </location>
</feature>
<evidence type="ECO:0000256" key="2">
    <source>
        <dbReference type="ARBA" id="ARBA00022989"/>
    </source>
</evidence>
<evidence type="ECO:0000259" key="5">
    <source>
        <dbReference type="PROSITE" id="PS50929"/>
    </source>
</evidence>
<gene>
    <name evidence="6" type="ORF">AFUS01_LOCUS5843</name>
</gene>
<dbReference type="Proteomes" id="UP000708208">
    <property type="component" value="Unassembled WGS sequence"/>
</dbReference>
<sequence>MCREALLRQNIGWYDFVQDRSFLSQISDLAVALYYCWLPTFVIVPAFLVVSALISTFQSRMAVQEQRAYAKSGNMAQEVLANIKTVRVFGGPNCSNSLQ</sequence>
<keyword evidence="2 4" id="KW-1133">Transmembrane helix</keyword>
<keyword evidence="3 4" id="KW-0472">Membrane</keyword>
<reference evidence="6" key="1">
    <citation type="submission" date="2021-06" db="EMBL/GenBank/DDBJ databases">
        <authorList>
            <person name="Hodson N. C."/>
            <person name="Mongue J. A."/>
            <person name="Jaron S. K."/>
        </authorList>
    </citation>
    <scope>NUCLEOTIDE SEQUENCE</scope>
</reference>
<protein>
    <recommendedName>
        <fullName evidence="5">ABC transmembrane type-1 domain-containing protein</fullName>
    </recommendedName>
</protein>
<dbReference type="PROSITE" id="PS50929">
    <property type="entry name" value="ABC_TM1F"/>
    <property type="match status" value="1"/>
</dbReference>
<evidence type="ECO:0000313" key="7">
    <source>
        <dbReference type="Proteomes" id="UP000708208"/>
    </source>
</evidence>
<keyword evidence="7" id="KW-1185">Reference proteome</keyword>
<comment type="caution">
    <text evidence="6">The sequence shown here is derived from an EMBL/GenBank/DDBJ whole genome shotgun (WGS) entry which is preliminary data.</text>
</comment>
<organism evidence="6 7">
    <name type="scientific">Allacma fusca</name>
    <dbReference type="NCBI Taxonomy" id="39272"/>
    <lineage>
        <taxon>Eukaryota</taxon>
        <taxon>Metazoa</taxon>
        <taxon>Ecdysozoa</taxon>
        <taxon>Arthropoda</taxon>
        <taxon>Hexapoda</taxon>
        <taxon>Collembola</taxon>
        <taxon>Symphypleona</taxon>
        <taxon>Sminthuridae</taxon>
        <taxon>Allacma</taxon>
    </lineage>
</organism>
<dbReference type="OrthoDB" id="6500128at2759"/>
<evidence type="ECO:0000313" key="6">
    <source>
        <dbReference type="EMBL" id="CAG7716329.1"/>
    </source>
</evidence>
<dbReference type="GO" id="GO:0016020">
    <property type="term" value="C:membrane"/>
    <property type="evidence" value="ECO:0007669"/>
    <property type="project" value="InterPro"/>
</dbReference>